<dbReference type="EMBL" id="JAUSUV010000017">
    <property type="protein sequence ID" value="MDQ0418732.1"/>
    <property type="molecule type" value="Genomic_DNA"/>
</dbReference>
<proteinExistence type="predicted"/>
<gene>
    <name evidence="1" type="ORF">J2Z48_002936</name>
</gene>
<dbReference type="AlphaFoldDB" id="A0AAJ1TKU3"/>
<evidence type="ECO:0000313" key="2">
    <source>
        <dbReference type="Proteomes" id="UP001238450"/>
    </source>
</evidence>
<dbReference type="RefSeq" id="WP_307254648.1">
    <property type="nucleotide sequence ID" value="NZ_JAUSUV010000017.1"/>
</dbReference>
<dbReference type="Proteomes" id="UP001238450">
    <property type="component" value="Unassembled WGS sequence"/>
</dbReference>
<reference evidence="1 2" key="1">
    <citation type="submission" date="2023-07" db="EMBL/GenBank/DDBJ databases">
        <title>Genomic Encyclopedia of Type Strains, Phase IV (KMG-IV): sequencing the most valuable type-strain genomes for metagenomic binning, comparative biology and taxonomic classification.</title>
        <authorList>
            <person name="Goeker M."/>
        </authorList>
    </citation>
    <scope>NUCLEOTIDE SEQUENCE [LARGE SCALE GENOMIC DNA]</scope>
    <source>
        <strain evidence="1 2">DSM 46876</strain>
    </source>
</reference>
<keyword evidence="2" id="KW-1185">Reference proteome</keyword>
<evidence type="ECO:0000313" key="1">
    <source>
        <dbReference type="EMBL" id="MDQ0418732.1"/>
    </source>
</evidence>
<comment type="caution">
    <text evidence="1">The sequence shown here is derived from an EMBL/GenBank/DDBJ whole genome shotgun (WGS) entry which is preliminary data.</text>
</comment>
<organism evidence="1 2">
    <name type="scientific">Croceifilum oryzae</name>
    <dbReference type="NCBI Taxonomy" id="1553429"/>
    <lineage>
        <taxon>Bacteria</taxon>
        <taxon>Bacillati</taxon>
        <taxon>Bacillota</taxon>
        <taxon>Bacilli</taxon>
        <taxon>Bacillales</taxon>
        <taxon>Thermoactinomycetaceae</taxon>
        <taxon>Croceifilum</taxon>
    </lineage>
</organism>
<name>A0AAJ1TKU3_9BACL</name>
<sequence length="188" mass="22652">MKWLMMMIERFPLIERGLQKWVASEDEEEDQEPPPIPFYEEWSDGSTHKLRINHHVYLIHNHDSEYCCRCPNKYTKVINLRGFCDVCARRRSVLIEEAQRAQRMEWYPLGFFLSKKYKPQLFVWKNGVHYDQIYSRTRKKGQAMKLINERGRLISLSSKEMIGLEKPRDFWAYLDSGIVDSIEDDDRW</sequence>
<accession>A0AAJ1TKU3</accession>
<protein>
    <submittedName>
        <fullName evidence="1">Uncharacterized protein</fullName>
    </submittedName>
</protein>